<evidence type="ECO:0000256" key="9">
    <source>
        <dbReference type="ARBA" id="ARBA00022525"/>
    </source>
</evidence>
<evidence type="ECO:0000256" key="20">
    <source>
        <dbReference type="ARBA" id="ARBA00032134"/>
    </source>
</evidence>
<dbReference type="OrthoDB" id="77201at2759"/>
<organism evidence="25 26">
    <name type="scientific">Ophiocordyceps unilateralis</name>
    <name type="common">Zombie-ant fungus</name>
    <name type="synonym">Torrubia unilateralis</name>
    <dbReference type="NCBI Taxonomy" id="268505"/>
    <lineage>
        <taxon>Eukaryota</taxon>
        <taxon>Fungi</taxon>
        <taxon>Dikarya</taxon>
        <taxon>Ascomycota</taxon>
        <taxon>Pezizomycotina</taxon>
        <taxon>Sordariomycetes</taxon>
        <taxon>Hypocreomycetidae</taxon>
        <taxon>Hypocreales</taxon>
        <taxon>Ophiocordycipitaceae</taxon>
        <taxon>Ophiocordyceps</taxon>
    </lineage>
</organism>
<keyword evidence="8" id="KW-0134">Cell wall</keyword>
<dbReference type="Proteomes" id="UP000037136">
    <property type="component" value="Unassembled WGS sequence"/>
</dbReference>
<keyword evidence="15" id="KW-0119">Carbohydrate metabolism</keyword>
<keyword evidence="14" id="KW-0325">Glycoprotein</keyword>
<evidence type="ECO:0000256" key="7">
    <source>
        <dbReference type="ARBA" id="ARBA00022475"/>
    </source>
</evidence>
<keyword evidence="16" id="KW-0449">Lipoprotein</keyword>
<evidence type="ECO:0000256" key="5">
    <source>
        <dbReference type="ARBA" id="ARBA00012780"/>
    </source>
</evidence>
<evidence type="ECO:0000256" key="2">
    <source>
        <dbReference type="ARBA" id="ARBA00004191"/>
    </source>
</evidence>
<keyword evidence="17" id="KW-0961">Cell wall biogenesis/degradation</keyword>
<dbReference type="GO" id="GO:0000272">
    <property type="term" value="P:polysaccharide catabolic process"/>
    <property type="evidence" value="ECO:0007669"/>
    <property type="project" value="UniProtKB-KW"/>
</dbReference>
<gene>
    <name evidence="25" type="ORF">XA68_18527</name>
</gene>
<evidence type="ECO:0000256" key="24">
    <source>
        <dbReference type="SAM" id="SignalP"/>
    </source>
</evidence>
<dbReference type="GO" id="GO:0071555">
    <property type="term" value="P:cell wall organization"/>
    <property type="evidence" value="ECO:0007669"/>
    <property type="project" value="UniProtKB-KW"/>
</dbReference>
<dbReference type="GO" id="GO:0005576">
    <property type="term" value="C:extracellular region"/>
    <property type="evidence" value="ECO:0007669"/>
    <property type="project" value="TreeGrafter"/>
</dbReference>
<keyword evidence="11 24" id="KW-0732">Signal</keyword>
<comment type="catalytic activity">
    <reaction evidence="1">
        <text>Hydrolysis of (1-&gt;3)-beta-D-glucosidic linkages in (1-&gt;3)-beta-D-glucans.</text>
        <dbReference type="EC" id="3.2.1.39"/>
    </reaction>
</comment>
<dbReference type="EC" id="3.2.1.39" evidence="5"/>
<evidence type="ECO:0000256" key="11">
    <source>
        <dbReference type="ARBA" id="ARBA00022729"/>
    </source>
</evidence>
<keyword evidence="18" id="KW-0624">Polysaccharide degradation</keyword>
<evidence type="ECO:0000256" key="12">
    <source>
        <dbReference type="ARBA" id="ARBA00022801"/>
    </source>
</evidence>
<keyword evidence="12" id="KW-0378">Hydrolase</keyword>
<dbReference type="Gene3D" id="3.20.20.80">
    <property type="entry name" value="Glycosidases"/>
    <property type="match status" value="1"/>
</dbReference>
<feature type="compositionally biased region" description="Low complexity" evidence="23">
    <location>
        <begin position="366"/>
        <end position="405"/>
    </location>
</feature>
<keyword evidence="9" id="KW-0964">Secreted</keyword>
<dbReference type="AlphaFoldDB" id="A0A2A9PJ69"/>
<dbReference type="GO" id="GO:0042973">
    <property type="term" value="F:glucan endo-1,3-beta-D-glucosidase activity"/>
    <property type="evidence" value="ECO:0007669"/>
    <property type="project" value="UniProtKB-EC"/>
</dbReference>
<dbReference type="GO" id="GO:0005886">
    <property type="term" value="C:plasma membrane"/>
    <property type="evidence" value="ECO:0007669"/>
    <property type="project" value="UniProtKB-SubCell"/>
</dbReference>
<comment type="similarity">
    <text evidence="4 22">Belongs to the glycosyl hydrolase 17 family.</text>
</comment>
<comment type="subcellular location">
    <subcellularLocation>
        <location evidence="3">Cell membrane</location>
        <topology evidence="3">Lipid-anchor</topology>
        <topology evidence="3">GPI-anchor</topology>
    </subcellularLocation>
    <subcellularLocation>
        <location evidence="2">Secreted</location>
        <location evidence="2">Cell wall</location>
    </subcellularLocation>
</comment>
<comment type="caution">
    <text evidence="25">The sequence shown here is derived from an EMBL/GenBank/DDBJ whole genome shotgun (WGS) entry which is preliminary data.</text>
</comment>
<evidence type="ECO:0000256" key="8">
    <source>
        <dbReference type="ARBA" id="ARBA00022512"/>
    </source>
</evidence>
<evidence type="ECO:0000256" key="15">
    <source>
        <dbReference type="ARBA" id="ARBA00023277"/>
    </source>
</evidence>
<proteinExistence type="inferred from homology"/>
<feature type="signal peptide" evidence="24">
    <location>
        <begin position="1"/>
        <end position="20"/>
    </location>
</feature>
<dbReference type="InterPro" id="IPR017853">
    <property type="entry name" value="GH"/>
</dbReference>
<dbReference type="GO" id="GO:0009277">
    <property type="term" value="C:fungal-type cell wall"/>
    <property type="evidence" value="ECO:0007669"/>
    <property type="project" value="TreeGrafter"/>
</dbReference>
<name>A0A2A9PJ69_OPHUN</name>
<reference evidence="25 26" key="1">
    <citation type="journal article" date="2015" name="BMC Genomics">
        <title>Gene expression during zombie ant biting behavior reflects the complexity underlying fungal parasitic behavioral manipulation.</title>
        <authorList>
            <person name="de Bekker C."/>
            <person name="Ohm R.A."/>
            <person name="Loreto R.G."/>
            <person name="Sebastian A."/>
            <person name="Albert I."/>
            <person name="Merrow M."/>
            <person name="Brachmann A."/>
            <person name="Hughes D.P."/>
        </authorList>
    </citation>
    <scope>NUCLEOTIDE SEQUENCE [LARGE SCALE GENOMIC DNA]</scope>
    <source>
        <strain evidence="25 26">SC16a</strain>
    </source>
</reference>
<evidence type="ECO:0000256" key="16">
    <source>
        <dbReference type="ARBA" id="ARBA00023288"/>
    </source>
</evidence>
<accession>A0A2A9PJ69</accession>
<dbReference type="InterPro" id="IPR000490">
    <property type="entry name" value="Glyco_hydro_17"/>
</dbReference>
<feature type="compositionally biased region" description="Low complexity" evidence="23">
    <location>
        <begin position="511"/>
        <end position="530"/>
    </location>
</feature>
<dbReference type="PANTHER" id="PTHR16631">
    <property type="entry name" value="GLUCAN 1,3-BETA-GLUCOSIDASE"/>
    <property type="match status" value="1"/>
</dbReference>
<evidence type="ECO:0000256" key="6">
    <source>
        <dbReference type="ARBA" id="ARBA00019762"/>
    </source>
</evidence>
<feature type="compositionally biased region" description="Low complexity" evidence="23">
    <location>
        <begin position="443"/>
        <end position="471"/>
    </location>
</feature>
<dbReference type="STRING" id="268505.A0A2A9PJ69"/>
<dbReference type="GO" id="GO:0098552">
    <property type="term" value="C:side of membrane"/>
    <property type="evidence" value="ECO:0007669"/>
    <property type="project" value="UniProtKB-KW"/>
</dbReference>
<evidence type="ECO:0000256" key="17">
    <source>
        <dbReference type="ARBA" id="ARBA00023316"/>
    </source>
</evidence>
<evidence type="ECO:0000313" key="25">
    <source>
        <dbReference type="EMBL" id="PFH60952.1"/>
    </source>
</evidence>
<evidence type="ECO:0000256" key="4">
    <source>
        <dbReference type="ARBA" id="ARBA00008773"/>
    </source>
</evidence>
<keyword evidence="13" id="KW-0472">Membrane</keyword>
<evidence type="ECO:0000256" key="1">
    <source>
        <dbReference type="ARBA" id="ARBA00000382"/>
    </source>
</evidence>
<dbReference type="PANTHER" id="PTHR16631:SF13">
    <property type="entry name" value="GLUCAN ENDO-1,3-BETA-GLUCOSIDASE EGLC-RELATED"/>
    <property type="match status" value="1"/>
</dbReference>
<keyword evidence="10" id="KW-0336">GPI-anchor</keyword>
<sequence length="562" mass="57177">MPFSTAQLVTLAAAVSSASATFRGFNYGALKGSVPKTQTDFENEFTAASALPGTDGKFSSARLYTMIQGGTPNEPISAIPAAIKCKTSLLLGLWASAGEASFANEIEALRKTTKQYCKQLDGLVAGISVGSEDLYRETPTGKQNKEYAGTSPKTLVNYIRQTREAVKGTCLEKAPIGHVDTWTAYANSSNEAVFPELDWLGVDEYPYYEYQKPNAIEEADKLFHAAIDEVQKVINKGGKNQEIWITEMGWPVEGKTTGQAVASKKNAEYYWKKVACPTFIKRNVWYYTLQDGDAQNKPNPSFGLVNDLKGKPLIDLSCSGSQASNKSESDETDDSGSGSGGKDKSASGNGSGETDKSGSGKESEYESGSKCTSGQCSGSDKNSGSGSDYGSSSGNGSGKCASGQCSGSGEGQGSDNYGSGSGSGKGSDNYGSGSESGSGKGSGSDSYGSGSSSGKDSDSGSSKGSDNYGSGSESGSGKSSGPGSETSSGSGCGSGQCSGSNPAPAVSTLRSYPSGASNSSANGNAPGYGNQLSPTTVAQAAGSHLSSLGAAAVALVLAVAAL</sequence>
<evidence type="ECO:0000256" key="18">
    <source>
        <dbReference type="ARBA" id="ARBA00023326"/>
    </source>
</evidence>
<dbReference type="InterPro" id="IPR050732">
    <property type="entry name" value="Beta-glucan_modifiers"/>
</dbReference>
<feature type="compositionally biased region" description="Basic and acidic residues" evidence="23">
    <location>
        <begin position="353"/>
        <end position="364"/>
    </location>
</feature>
<protein>
    <recommendedName>
        <fullName evidence="6">Probable glucan endo-1,3-beta-glucosidase eglC</fullName>
        <ecNumber evidence="5">3.2.1.39</ecNumber>
    </recommendedName>
    <alternativeName>
        <fullName evidence="20">Endo-1,3-beta-glucanase eglC</fullName>
    </alternativeName>
    <alternativeName>
        <fullName evidence="21">Laminarinase eglC</fullName>
    </alternativeName>
</protein>
<dbReference type="GO" id="GO:0009986">
    <property type="term" value="C:cell surface"/>
    <property type="evidence" value="ECO:0007669"/>
    <property type="project" value="TreeGrafter"/>
</dbReference>
<dbReference type="EMBL" id="LAZP02000098">
    <property type="protein sequence ID" value="PFH60952.1"/>
    <property type="molecule type" value="Genomic_DNA"/>
</dbReference>
<evidence type="ECO:0000256" key="21">
    <source>
        <dbReference type="ARBA" id="ARBA00032906"/>
    </source>
</evidence>
<evidence type="ECO:0000256" key="13">
    <source>
        <dbReference type="ARBA" id="ARBA00023136"/>
    </source>
</evidence>
<keyword evidence="7" id="KW-1003">Cell membrane</keyword>
<evidence type="ECO:0000256" key="23">
    <source>
        <dbReference type="SAM" id="MobiDB-lite"/>
    </source>
</evidence>
<keyword evidence="26" id="KW-1185">Reference proteome</keyword>
<dbReference type="Pfam" id="PF00332">
    <property type="entry name" value="Glyco_hydro_17"/>
    <property type="match status" value="1"/>
</dbReference>
<evidence type="ECO:0000256" key="22">
    <source>
        <dbReference type="RuleBase" id="RU004335"/>
    </source>
</evidence>
<comment type="function">
    <text evidence="19">Glucanases play a role in cell expansion during growth, in cell-cell fusion during mating, and in spore release during sporulation. This enzyme may be involved in beta-glucan degradation and also function biosynthetically as a transglycosylase.</text>
</comment>
<dbReference type="SUPFAM" id="SSF51445">
    <property type="entry name" value="(Trans)glycosidases"/>
    <property type="match status" value="1"/>
</dbReference>
<feature type="region of interest" description="Disordered" evidence="23">
    <location>
        <begin position="317"/>
        <end position="542"/>
    </location>
</feature>
<evidence type="ECO:0000256" key="3">
    <source>
        <dbReference type="ARBA" id="ARBA00004609"/>
    </source>
</evidence>
<reference evidence="25 26" key="2">
    <citation type="journal article" date="2017" name="Sci. Rep.">
        <title>Ant-infecting Ophiocordyceps genomes reveal a high diversity of potential behavioral manipulation genes and a possible major role for enterotoxins.</title>
        <authorList>
            <person name="de Bekker C."/>
            <person name="Ohm R.A."/>
            <person name="Evans H.C."/>
            <person name="Brachmann A."/>
            <person name="Hughes D.P."/>
        </authorList>
    </citation>
    <scope>NUCLEOTIDE SEQUENCE [LARGE SCALE GENOMIC DNA]</scope>
    <source>
        <strain evidence="25 26">SC16a</strain>
    </source>
</reference>
<evidence type="ECO:0000313" key="26">
    <source>
        <dbReference type="Proteomes" id="UP000037136"/>
    </source>
</evidence>
<feature type="chain" id="PRO_5012721723" description="Probable glucan endo-1,3-beta-glucosidase eglC" evidence="24">
    <location>
        <begin position="21"/>
        <end position="562"/>
    </location>
</feature>
<evidence type="ECO:0000256" key="10">
    <source>
        <dbReference type="ARBA" id="ARBA00022622"/>
    </source>
</evidence>
<evidence type="ECO:0000256" key="19">
    <source>
        <dbReference type="ARBA" id="ARBA00025152"/>
    </source>
</evidence>
<evidence type="ECO:0000256" key="14">
    <source>
        <dbReference type="ARBA" id="ARBA00023180"/>
    </source>
</evidence>